<dbReference type="InterPro" id="IPR029032">
    <property type="entry name" value="AhpD-like"/>
</dbReference>
<dbReference type="Gene3D" id="1.20.1290.10">
    <property type="entry name" value="AhpD-like"/>
    <property type="match status" value="1"/>
</dbReference>
<comment type="caution">
    <text evidence="1">The sequence shown here is derived from an EMBL/GenBank/DDBJ whole genome shotgun (WGS) entry which is preliminary data.</text>
</comment>
<dbReference type="RefSeq" id="WP_301227545.1">
    <property type="nucleotide sequence ID" value="NZ_JAROCG010000001.1"/>
</dbReference>
<gene>
    <name evidence="1" type="ORF">P5G52_11690</name>
</gene>
<accession>A0ABT8K295</accession>
<dbReference type="SUPFAM" id="SSF69118">
    <property type="entry name" value="AhpD-like"/>
    <property type="match status" value="1"/>
</dbReference>
<proteinExistence type="predicted"/>
<reference evidence="1" key="1">
    <citation type="submission" date="2023-06" db="EMBL/GenBank/DDBJ databases">
        <title>MT1 and MT2 Draft Genomes of Novel Species.</title>
        <authorList>
            <person name="Venkateswaran K."/>
        </authorList>
    </citation>
    <scope>NUCLEOTIDE SEQUENCE</scope>
    <source>
        <strain evidence="1">IIF3SC-B10</strain>
    </source>
</reference>
<dbReference type="EMBL" id="JAROCG010000001">
    <property type="protein sequence ID" value="MDN4611525.1"/>
    <property type="molecule type" value="Genomic_DNA"/>
</dbReference>
<dbReference type="PANTHER" id="PTHR35446">
    <property type="entry name" value="SI:CH211-175M2.5"/>
    <property type="match status" value="1"/>
</dbReference>
<dbReference type="Proteomes" id="UP001174209">
    <property type="component" value="Unassembled WGS sequence"/>
</dbReference>
<evidence type="ECO:0000313" key="1">
    <source>
        <dbReference type="EMBL" id="MDN4611525.1"/>
    </source>
</evidence>
<keyword evidence="2" id="KW-1185">Reference proteome</keyword>
<evidence type="ECO:0000313" key="2">
    <source>
        <dbReference type="Proteomes" id="UP001174209"/>
    </source>
</evidence>
<dbReference type="PANTHER" id="PTHR35446:SF2">
    <property type="entry name" value="CARBOXYMUCONOLACTONE DECARBOXYLASE-LIKE DOMAIN-CONTAINING PROTEIN"/>
    <property type="match status" value="1"/>
</dbReference>
<name>A0ABT8K295_9MICC</name>
<sequence>MIIPTIDPQDASGTVAEIYRKDIAAFGYVAPHTRVLALHPEAYDAWEQLIGAIAGPMDKRRYELVTLAAALGIGSPHCRLAHGRKSLGLIDEAQLIGIARDYRTAGLPSSDVAMMAFAEKLSRNSSSMTDADTQVLRNEGFSDEEIVQIVLAAAARNYLSRTLQALGSDVDDEVGLRPELRAALLEPLLDPRDEAGR</sequence>
<organism evidence="1 2">
    <name type="scientific">Arthrobacter burdickii</name>
    <dbReference type="NCBI Taxonomy" id="3035920"/>
    <lineage>
        <taxon>Bacteria</taxon>
        <taxon>Bacillati</taxon>
        <taxon>Actinomycetota</taxon>
        <taxon>Actinomycetes</taxon>
        <taxon>Micrococcales</taxon>
        <taxon>Micrococcaceae</taxon>
        <taxon>Arthrobacter</taxon>
    </lineage>
</organism>
<protein>
    <submittedName>
        <fullName evidence="1">Carboxymuconolactone decarboxylase family protein</fullName>
    </submittedName>
</protein>